<reference evidence="1" key="2">
    <citation type="journal article" date="2015" name="Fish Shellfish Immunol.">
        <title>Early steps in the European eel (Anguilla anguilla)-Vibrio vulnificus interaction in the gills: Role of the RtxA13 toxin.</title>
        <authorList>
            <person name="Callol A."/>
            <person name="Pajuelo D."/>
            <person name="Ebbesson L."/>
            <person name="Teles M."/>
            <person name="MacKenzie S."/>
            <person name="Amaro C."/>
        </authorList>
    </citation>
    <scope>NUCLEOTIDE SEQUENCE</scope>
</reference>
<name>A0A0E9Q9D0_ANGAN</name>
<accession>A0A0E9Q9D0</accession>
<evidence type="ECO:0000313" key="1">
    <source>
        <dbReference type="EMBL" id="JAH12935.1"/>
    </source>
</evidence>
<dbReference type="AlphaFoldDB" id="A0A0E9Q9D0"/>
<reference evidence="1" key="1">
    <citation type="submission" date="2014-11" db="EMBL/GenBank/DDBJ databases">
        <authorList>
            <person name="Amaro Gonzalez C."/>
        </authorList>
    </citation>
    <scope>NUCLEOTIDE SEQUENCE</scope>
</reference>
<sequence>MNQVNTCCELCALLTWFVNKHCLMFYCEAAT</sequence>
<dbReference type="EMBL" id="GBXM01095642">
    <property type="protein sequence ID" value="JAH12935.1"/>
    <property type="molecule type" value="Transcribed_RNA"/>
</dbReference>
<protein>
    <submittedName>
        <fullName evidence="1">Uncharacterized protein</fullName>
    </submittedName>
</protein>
<proteinExistence type="predicted"/>
<organism evidence="1">
    <name type="scientific">Anguilla anguilla</name>
    <name type="common">European freshwater eel</name>
    <name type="synonym">Muraena anguilla</name>
    <dbReference type="NCBI Taxonomy" id="7936"/>
    <lineage>
        <taxon>Eukaryota</taxon>
        <taxon>Metazoa</taxon>
        <taxon>Chordata</taxon>
        <taxon>Craniata</taxon>
        <taxon>Vertebrata</taxon>
        <taxon>Euteleostomi</taxon>
        <taxon>Actinopterygii</taxon>
        <taxon>Neopterygii</taxon>
        <taxon>Teleostei</taxon>
        <taxon>Anguilliformes</taxon>
        <taxon>Anguillidae</taxon>
        <taxon>Anguilla</taxon>
    </lineage>
</organism>